<dbReference type="VEuPathDB" id="TrichDB:TRFO_00862"/>
<evidence type="ECO:0000256" key="5">
    <source>
        <dbReference type="ARBA" id="ARBA00022840"/>
    </source>
</evidence>
<keyword evidence="8" id="KW-1133">Transmembrane helix</keyword>
<dbReference type="InterPro" id="IPR008271">
    <property type="entry name" value="Ser/Thr_kinase_AS"/>
</dbReference>
<dbReference type="FunFam" id="1.10.510.10:FF:000571">
    <property type="entry name" value="Maternal embryonic leucine zipper kinase"/>
    <property type="match status" value="1"/>
</dbReference>
<feature type="transmembrane region" description="Helical" evidence="8">
    <location>
        <begin position="192"/>
        <end position="210"/>
    </location>
</feature>
<dbReference type="AlphaFoldDB" id="A0A1J4L6N2"/>
<evidence type="ECO:0000259" key="9">
    <source>
        <dbReference type="PROSITE" id="PS50011"/>
    </source>
</evidence>
<dbReference type="OrthoDB" id="193931at2759"/>
<comment type="caution">
    <text evidence="10">The sequence shown here is derived from an EMBL/GenBank/DDBJ whole genome shotgun (WGS) entry which is preliminary data.</text>
</comment>
<name>A0A1J4L6N2_9EUKA</name>
<accession>A0A1J4L6N2</accession>
<evidence type="ECO:0000256" key="7">
    <source>
        <dbReference type="RuleBase" id="RU000304"/>
    </source>
</evidence>
<keyword evidence="4 10" id="KW-0418">Kinase</keyword>
<dbReference type="GO" id="GO:0004674">
    <property type="term" value="F:protein serine/threonine kinase activity"/>
    <property type="evidence" value="ECO:0007669"/>
    <property type="project" value="UniProtKB-KW"/>
</dbReference>
<dbReference type="PANTHER" id="PTHR24346">
    <property type="entry name" value="MAP/MICROTUBULE AFFINITY-REGULATING KINASE"/>
    <property type="match status" value="1"/>
</dbReference>
<feature type="binding site" evidence="6">
    <location>
        <position position="46"/>
    </location>
    <ligand>
        <name>ATP</name>
        <dbReference type="ChEBI" id="CHEBI:30616"/>
    </ligand>
</feature>
<keyword evidence="11" id="KW-1185">Reference proteome</keyword>
<evidence type="ECO:0000313" key="11">
    <source>
        <dbReference type="Proteomes" id="UP000179807"/>
    </source>
</evidence>
<evidence type="ECO:0000256" key="3">
    <source>
        <dbReference type="ARBA" id="ARBA00022741"/>
    </source>
</evidence>
<dbReference type="RefSeq" id="XP_068370741.1">
    <property type="nucleotide sequence ID" value="XM_068489760.1"/>
</dbReference>
<keyword evidence="5 6" id="KW-0067">ATP-binding</keyword>
<proteinExistence type="inferred from homology"/>
<keyword evidence="8" id="KW-0812">Transmembrane</keyword>
<dbReference type="InterPro" id="IPR011009">
    <property type="entry name" value="Kinase-like_dom_sf"/>
</dbReference>
<dbReference type="Pfam" id="PF00069">
    <property type="entry name" value="Pkinase"/>
    <property type="match status" value="1"/>
</dbReference>
<dbReference type="GeneID" id="94824464"/>
<dbReference type="GO" id="GO:0005737">
    <property type="term" value="C:cytoplasm"/>
    <property type="evidence" value="ECO:0007669"/>
    <property type="project" value="TreeGrafter"/>
</dbReference>
<dbReference type="PANTHER" id="PTHR24346:SF110">
    <property type="entry name" value="NON-SPECIFIC SERINE_THREONINE PROTEIN KINASE"/>
    <property type="match status" value="1"/>
</dbReference>
<evidence type="ECO:0000256" key="2">
    <source>
        <dbReference type="ARBA" id="ARBA00022679"/>
    </source>
</evidence>
<protein>
    <submittedName>
        <fullName evidence="10">CAMK family protein kinase</fullName>
    </submittedName>
</protein>
<evidence type="ECO:0000256" key="4">
    <source>
        <dbReference type="ARBA" id="ARBA00022777"/>
    </source>
</evidence>
<dbReference type="Proteomes" id="UP000179807">
    <property type="component" value="Unassembled WGS sequence"/>
</dbReference>
<dbReference type="InterPro" id="IPR017441">
    <property type="entry name" value="Protein_kinase_ATP_BS"/>
</dbReference>
<dbReference type="InterPro" id="IPR000719">
    <property type="entry name" value="Prot_kinase_dom"/>
</dbReference>
<sequence>MIVQDDNYDIGHYRVVRGLGSGQSSKVKLAEDLFSNDYVAIKIIKKDIFASDKEKFIKLQREIALMSLLDHPHILRLIEVLESNRHLHLVIEYASNGELFDLLVHEGQLSEEVALNYFRELVYAIDYLHQHGICHRDLKPENILLDDCNHIKLADFGFARWMKDDIAETSCGSPHYAAPEIIRGISYNGKAVDIWSLGVILFAMIAVYFFMMTTMIIFFDILSDTFCITFFYYYSDHLKCFQKKIFHSS</sequence>
<comment type="similarity">
    <text evidence="7">Belongs to the protein kinase superfamily.</text>
</comment>
<dbReference type="GO" id="GO:0035556">
    <property type="term" value="P:intracellular signal transduction"/>
    <property type="evidence" value="ECO:0007669"/>
    <property type="project" value="TreeGrafter"/>
</dbReference>
<reference evidence="10" key="1">
    <citation type="submission" date="2016-10" db="EMBL/GenBank/DDBJ databases">
        <authorList>
            <person name="Benchimol M."/>
            <person name="Almeida L.G."/>
            <person name="Vasconcelos A.T."/>
            <person name="Perreira-Neves A."/>
            <person name="Rosa I.A."/>
            <person name="Tasca T."/>
            <person name="Bogo M.R."/>
            <person name="de Souza W."/>
        </authorList>
    </citation>
    <scope>NUCLEOTIDE SEQUENCE [LARGE SCALE GENOMIC DNA]</scope>
    <source>
        <strain evidence="10">K</strain>
    </source>
</reference>
<dbReference type="Gene3D" id="1.10.510.10">
    <property type="entry name" value="Transferase(Phosphotransferase) domain 1"/>
    <property type="match status" value="1"/>
</dbReference>
<dbReference type="PROSITE" id="PS00108">
    <property type="entry name" value="PROTEIN_KINASE_ST"/>
    <property type="match status" value="1"/>
</dbReference>
<evidence type="ECO:0000256" key="1">
    <source>
        <dbReference type="ARBA" id="ARBA00022527"/>
    </source>
</evidence>
<dbReference type="SUPFAM" id="SSF56112">
    <property type="entry name" value="Protein kinase-like (PK-like)"/>
    <property type="match status" value="1"/>
</dbReference>
<evidence type="ECO:0000313" key="10">
    <source>
        <dbReference type="EMBL" id="OHT17605.1"/>
    </source>
</evidence>
<keyword evidence="1 7" id="KW-0723">Serine/threonine-protein kinase</keyword>
<dbReference type="SMART" id="SM00220">
    <property type="entry name" value="S_TKc"/>
    <property type="match status" value="1"/>
</dbReference>
<dbReference type="PROSITE" id="PS00107">
    <property type="entry name" value="PROTEIN_KINASE_ATP"/>
    <property type="match status" value="1"/>
</dbReference>
<dbReference type="EMBL" id="MLAK01000001">
    <property type="protein sequence ID" value="OHT17605.1"/>
    <property type="molecule type" value="Genomic_DNA"/>
</dbReference>
<evidence type="ECO:0000256" key="6">
    <source>
        <dbReference type="PROSITE-ProRule" id="PRU10141"/>
    </source>
</evidence>
<feature type="domain" description="Protein kinase" evidence="9">
    <location>
        <begin position="13"/>
        <end position="249"/>
    </location>
</feature>
<keyword evidence="2" id="KW-0808">Transferase</keyword>
<evidence type="ECO:0000256" key="8">
    <source>
        <dbReference type="SAM" id="Phobius"/>
    </source>
</evidence>
<dbReference type="FunFam" id="3.30.200.20:FF:000003">
    <property type="entry name" value="Non-specific serine/threonine protein kinase"/>
    <property type="match status" value="1"/>
</dbReference>
<dbReference type="PROSITE" id="PS50011">
    <property type="entry name" value="PROTEIN_KINASE_DOM"/>
    <property type="match status" value="1"/>
</dbReference>
<dbReference type="GO" id="GO:0005524">
    <property type="term" value="F:ATP binding"/>
    <property type="evidence" value="ECO:0007669"/>
    <property type="project" value="UniProtKB-UniRule"/>
</dbReference>
<keyword evidence="3 6" id="KW-0547">Nucleotide-binding</keyword>
<gene>
    <name evidence="10" type="ORF">TRFO_00862</name>
</gene>
<keyword evidence="8" id="KW-0472">Membrane</keyword>
<organism evidence="10 11">
    <name type="scientific">Tritrichomonas foetus</name>
    <dbReference type="NCBI Taxonomy" id="1144522"/>
    <lineage>
        <taxon>Eukaryota</taxon>
        <taxon>Metamonada</taxon>
        <taxon>Parabasalia</taxon>
        <taxon>Tritrichomonadida</taxon>
        <taxon>Tritrichomonadidae</taxon>
        <taxon>Tritrichomonas</taxon>
    </lineage>
</organism>